<reference evidence="1 2" key="1">
    <citation type="submission" date="2023-06" db="EMBL/GenBank/DDBJ databases">
        <title>Whole genome sequence of Oscillatoria calcuttensis NRMC-F 0142.</title>
        <authorList>
            <person name="Shakena Fathima T."/>
            <person name="Muralitharan G."/>
            <person name="Thajuddin N."/>
        </authorList>
    </citation>
    <scope>NUCLEOTIDE SEQUENCE [LARGE SCALE GENOMIC DNA]</scope>
    <source>
        <strain evidence="1 2">NRMC-F 0142</strain>
    </source>
</reference>
<dbReference type="RefSeq" id="WP_283360560.1">
    <property type="nucleotide sequence ID" value="NZ_JASVEJ010000012.1"/>
</dbReference>
<dbReference type="Proteomes" id="UP001230986">
    <property type="component" value="Unassembled WGS sequence"/>
</dbReference>
<evidence type="ECO:0000313" key="2">
    <source>
        <dbReference type="Proteomes" id="UP001230986"/>
    </source>
</evidence>
<evidence type="ECO:0000313" key="1">
    <source>
        <dbReference type="EMBL" id="MDL5056467.1"/>
    </source>
</evidence>
<gene>
    <name evidence="1" type="ORF">QQ055_03150</name>
</gene>
<keyword evidence="2" id="KW-1185">Reference proteome</keyword>
<accession>A0ABT7LWS0</accession>
<organism evidence="1 2">
    <name type="scientific">Geitlerinema calcuttense NRMC-F 0142</name>
    <dbReference type="NCBI Taxonomy" id="2922238"/>
    <lineage>
        <taxon>Bacteria</taxon>
        <taxon>Bacillati</taxon>
        <taxon>Cyanobacteriota</taxon>
        <taxon>Cyanophyceae</taxon>
        <taxon>Geitlerinematales</taxon>
        <taxon>Geitlerinemataceae</taxon>
        <taxon>Geitlerinema</taxon>
    </lineage>
</organism>
<name>A0ABT7LWS0_9CYAN</name>
<sequence length="71" mass="8105">MYQIIATLGGFSNLVWVWHGIRQATNVNAAPMQWLGWESDRADLNFRRYQTCWMLVPESSAAIALMVFSSP</sequence>
<proteinExistence type="predicted"/>
<dbReference type="EMBL" id="JASVEJ010000012">
    <property type="protein sequence ID" value="MDL5056467.1"/>
    <property type="molecule type" value="Genomic_DNA"/>
</dbReference>
<protein>
    <submittedName>
        <fullName evidence="1">Uncharacterized protein</fullName>
    </submittedName>
</protein>
<comment type="caution">
    <text evidence="1">The sequence shown here is derived from an EMBL/GenBank/DDBJ whole genome shotgun (WGS) entry which is preliminary data.</text>
</comment>